<dbReference type="AlphaFoldDB" id="D3FYF0"/>
<organism evidence="1 2">
    <name type="scientific">Alkalihalophilus pseudofirmus (strain ATCC BAA-2126 / JCM 17055 / OF4)</name>
    <name type="common">Bacillus pseudofirmus</name>
    <dbReference type="NCBI Taxonomy" id="398511"/>
    <lineage>
        <taxon>Bacteria</taxon>
        <taxon>Bacillati</taxon>
        <taxon>Bacillota</taxon>
        <taxon>Bacilli</taxon>
        <taxon>Bacillales</taxon>
        <taxon>Bacillaceae</taxon>
        <taxon>Alkalihalophilus</taxon>
    </lineage>
</organism>
<proteinExistence type="predicted"/>
<dbReference type="Proteomes" id="UP000001544">
    <property type="component" value="Chromosome"/>
</dbReference>
<gene>
    <name evidence="1" type="ordered locus">BpOF4_05555</name>
</gene>
<protein>
    <submittedName>
        <fullName evidence="1">Flagellar protein</fullName>
    </submittedName>
</protein>
<reference evidence="1 2" key="1">
    <citation type="journal article" date="2011" name="Environ. Microbiol.">
        <title>Genome of alkaliphilic Bacillus pseudofirmus OF4 reveals adaptations that support the ability to grow in an external pH range from 7.5 to 11.4.</title>
        <authorList>
            <person name="Janto B."/>
            <person name="Ahmed A."/>
            <person name="Ito M."/>
            <person name="Liu J."/>
            <person name="Hicks D.B."/>
            <person name="Pagni S."/>
            <person name="Fackelmayer O.J."/>
            <person name="Smith T.A."/>
            <person name="Earl J."/>
            <person name="Elbourne L.D."/>
            <person name="Hassan K."/>
            <person name="Paulsen I.T."/>
            <person name="Kolsto A.B."/>
            <person name="Tourasse N.J."/>
            <person name="Ehrlich G.D."/>
            <person name="Boissy R."/>
            <person name="Ivey D.M."/>
            <person name="Li G."/>
            <person name="Xue Y."/>
            <person name="Ma Y."/>
            <person name="Hu F.Z."/>
            <person name="Krulwich T.A."/>
        </authorList>
    </citation>
    <scope>NUCLEOTIDE SEQUENCE [LARGE SCALE GENOMIC DNA]</scope>
    <source>
        <strain evidence="2">ATCC BAA-2126 / JCM 17055 / OF4</strain>
    </source>
</reference>
<keyword evidence="1" id="KW-0282">Flagellum</keyword>
<evidence type="ECO:0000313" key="2">
    <source>
        <dbReference type="Proteomes" id="UP000001544"/>
    </source>
</evidence>
<dbReference type="HOGENOM" id="CLU_165941_0_0_9"/>
<sequence>MSVVKELYIATQSLYEHTEKPLPKEDDSRDQFIAIIDLKLEYRAALIEQIERENLTAGEKKLGDELIKLNTKLNARLEVIQAKIQANLSELKVKKQTHKKYENPYDGPTTDGVFFDKRGV</sequence>
<dbReference type="KEGG" id="bpf:BpOF4_05555"/>
<keyword evidence="2" id="KW-1185">Reference proteome</keyword>
<name>D3FYF0_ALKPO</name>
<accession>D3FYF0</accession>
<dbReference type="STRING" id="398511.BpOF4_05555"/>
<dbReference type="RefSeq" id="WP_012960446.1">
    <property type="nucleotide sequence ID" value="NC_013791.2"/>
</dbReference>
<evidence type="ECO:0000313" key="1">
    <source>
        <dbReference type="EMBL" id="ADC49173.1"/>
    </source>
</evidence>
<keyword evidence="1" id="KW-0969">Cilium</keyword>
<dbReference type="EMBL" id="CP001878">
    <property type="protein sequence ID" value="ADC49173.1"/>
    <property type="molecule type" value="Genomic_DNA"/>
</dbReference>
<keyword evidence="1" id="KW-0966">Cell projection</keyword>